<evidence type="ECO:0000256" key="1">
    <source>
        <dbReference type="SAM" id="MobiDB-lite"/>
    </source>
</evidence>
<protein>
    <submittedName>
        <fullName evidence="2">Uncharacterized protein</fullName>
    </submittedName>
</protein>
<reference evidence="2" key="1">
    <citation type="submission" date="2014-09" db="EMBL/GenBank/DDBJ databases">
        <authorList>
            <person name="Magalhaes I.L.F."/>
            <person name="Oliveira U."/>
            <person name="Santos F.R."/>
            <person name="Vidigal T.H.D.A."/>
            <person name="Brescovit A.D."/>
            <person name="Santos A.J."/>
        </authorList>
    </citation>
    <scope>NUCLEOTIDE SEQUENCE</scope>
    <source>
        <tissue evidence="2">Shoot tissue taken approximately 20 cm above the soil surface</tissue>
    </source>
</reference>
<feature type="compositionally biased region" description="Basic and acidic residues" evidence="1">
    <location>
        <begin position="45"/>
        <end position="54"/>
    </location>
</feature>
<proteinExistence type="predicted"/>
<sequence length="54" mass="6394">MVSHQLYLSEYLNMWAKMTMLLKEFLLDPLLKASHSGHQGQQNRFDQREMLGDL</sequence>
<organism evidence="2">
    <name type="scientific">Arundo donax</name>
    <name type="common">Giant reed</name>
    <name type="synonym">Donax arundinaceus</name>
    <dbReference type="NCBI Taxonomy" id="35708"/>
    <lineage>
        <taxon>Eukaryota</taxon>
        <taxon>Viridiplantae</taxon>
        <taxon>Streptophyta</taxon>
        <taxon>Embryophyta</taxon>
        <taxon>Tracheophyta</taxon>
        <taxon>Spermatophyta</taxon>
        <taxon>Magnoliopsida</taxon>
        <taxon>Liliopsida</taxon>
        <taxon>Poales</taxon>
        <taxon>Poaceae</taxon>
        <taxon>PACMAD clade</taxon>
        <taxon>Arundinoideae</taxon>
        <taxon>Arundineae</taxon>
        <taxon>Arundo</taxon>
    </lineage>
</organism>
<reference evidence="2" key="2">
    <citation type="journal article" date="2015" name="Data Brief">
        <title>Shoot transcriptome of the giant reed, Arundo donax.</title>
        <authorList>
            <person name="Barrero R.A."/>
            <person name="Guerrero F.D."/>
            <person name="Moolhuijzen P."/>
            <person name="Goolsby J.A."/>
            <person name="Tidwell J."/>
            <person name="Bellgard S.E."/>
            <person name="Bellgard M.I."/>
        </authorList>
    </citation>
    <scope>NUCLEOTIDE SEQUENCE</scope>
    <source>
        <tissue evidence="2">Shoot tissue taken approximately 20 cm above the soil surface</tissue>
    </source>
</reference>
<dbReference type="AlphaFoldDB" id="A0A0A9E1I0"/>
<accession>A0A0A9E1I0</accession>
<name>A0A0A9E1I0_ARUDO</name>
<dbReference type="EMBL" id="GBRH01206125">
    <property type="protein sequence ID" value="JAD91770.1"/>
    <property type="molecule type" value="Transcribed_RNA"/>
</dbReference>
<evidence type="ECO:0000313" key="2">
    <source>
        <dbReference type="EMBL" id="JAD91770.1"/>
    </source>
</evidence>
<feature type="region of interest" description="Disordered" evidence="1">
    <location>
        <begin position="35"/>
        <end position="54"/>
    </location>
</feature>